<evidence type="ECO:0000313" key="3">
    <source>
        <dbReference type="EMBL" id="SFV54710.1"/>
    </source>
</evidence>
<protein>
    <submittedName>
        <fullName evidence="3">Glycosyltransferase</fullName>
    </submittedName>
</protein>
<dbReference type="CDD" id="cd03801">
    <property type="entry name" value="GT4_PimA-like"/>
    <property type="match status" value="1"/>
</dbReference>
<accession>A0A1W1BMD0</accession>
<organism evidence="3">
    <name type="scientific">hydrothermal vent metagenome</name>
    <dbReference type="NCBI Taxonomy" id="652676"/>
    <lineage>
        <taxon>unclassified sequences</taxon>
        <taxon>metagenomes</taxon>
        <taxon>ecological metagenomes</taxon>
    </lineage>
</organism>
<evidence type="ECO:0000259" key="1">
    <source>
        <dbReference type="Pfam" id="PF00534"/>
    </source>
</evidence>
<keyword evidence="3" id="KW-0808">Transferase</keyword>
<sequence>MKILFINGTNNIGGGELSLLSIANYYKQECSVVSFDNGDYTDQLDKYAINSIILKNAQDLLNIKRENGLFSLFLKLKTLLLTILELRSLYKNYDVIYCNSQKAILLGLLAGIGIKKPFIIHVRDMMDNPNISNLQKKIFAFLVNLKKPIVIANSKATKNALINIGIKQKIEVVYNGITISQKNYTKDNKKFTIAMFSRISHWKGQKYFIEAIKKIQENMNCKDIEFWIVGDAVMGSEEEKYKKKILKMIKEYNLEDKIKLFGFVENPIDYMQEIDVLLLPSIYPEPFGRVVVEAMLLKKVVIATNQGGVREIIENNVSGILVDTENLAQNLYENIKKVYENRDFYNKLSINGYKRAIENFTEEKMLKNIDNIIKGLQ</sequence>
<evidence type="ECO:0000259" key="2">
    <source>
        <dbReference type="Pfam" id="PF13439"/>
    </source>
</evidence>
<dbReference type="AlphaFoldDB" id="A0A1W1BMD0"/>
<dbReference type="SUPFAM" id="SSF53756">
    <property type="entry name" value="UDP-Glycosyltransferase/glycogen phosphorylase"/>
    <property type="match status" value="1"/>
</dbReference>
<proteinExistence type="predicted"/>
<dbReference type="Pfam" id="PF00534">
    <property type="entry name" value="Glycos_transf_1"/>
    <property type="match status" value="1"/>
</dbReference>
<reference evidence="3" key="1">
    <citation type="submission" date="2016-10" db="EMBL/GenBank/DDBJ databases">
        <authorList>
            <person name="de Groot N.N."/>
        </authorList>
    </citation>
    <scope>NUCLEOTIDE SEQUENCE</scope>
</reference>
<dbReference type="PANTHER" id="PTHR12526">
    <property type="entry name" value="GLYCOSYLTRANSFERASE"/>
    <property type="match status" value="1"/>
</dbReference>
<dbReference type="InterPro" id="IPR028098">
    <property type="entry name" value="Glyco_trans_4-like_N"/>
</dbReference>
<dbReference type="GO" id="GO:0016757">
    <property type="term" value="F:glycosyltransferase activity"/>
    <property type="evidence" value="ECO:0007669"/>
    <property type="project" value="InterPro"/>
</dbReference>
<feature type="domain" description="Glycosyltransferase subfamily 4-like N-terminal" evidence="2">
    <location>
        <begin position="12"/>
        <end position="179"/>
    </location>
</feature>
<dbReference type="InterPro" id="IPR001296">
    <property type="entry name" value="Glyco_trans_1"/>
</dbReference>
<dbReference type="Pfam" id="PF13439">
    <property type="entry name" value="Glyco_transf_4"/>
    <property type="match status" value="1"/>
</dbReference>
<dbReference type="PANTHER" id="PTHR12526:SF627">
    <property type="entry name" value="D-RHAMNOSYLTRANSFERASE WBPZ"/>
    <property type="match status" value="1"/>
</dbReference>
<dbReference type="EMBL" id="FPHB01000025">
    <property type="protein sequence ID" value="SFV54710.1"/>
    <property type="molecule type" value="Genomic_DNA"/>
</dbReference>
<name>A0A1W1BMD0_9ZZZZ</name>
<feature type="domain" description="Glycosyl transferase family 1" evidence="1">
    <location>
        <begin position="181"/>
        <end position="355"/>
    </location>
</feature>
<gene>
    <name evidence="3" type="ORF">MNB_SM-7-860</name>
</gene>
<dbReference type="Gene3D" id="3.40.50.2000">
    <property type="entry name" value="Glycogen Phosphorylase B"/>
    <property type="match status" value="2"/>
</dbReference>